<evidence type="ECO:0000256" key="2">
    <source>
        <dbReference type="ARBA" id="ARBA00022448"/>
    </source>
</evidence>
<dbReference type="PANTHER" id="PTHR35011">
    <property type="entry name" value="2,3-DIKETO-L-GULONATE TRAP TRANSPORTER SMALL PERMEASE PROTEIN YIAM"/>
    <property type="match status" value="1"/>
</dbReference>
<dbReference type="EMBL" id="QOKZ01000001">
    <property type="protein sequence ID" value="RMC37907.1"/>
    <property type="molecule type" value="Genomic_DNA"/>
</dbReference>
<feature type="domain" description="Tripartite ATP-independent periplasmic transporters DctQ component" evidence="10">
    <location>
        <begin position="19"/>
        <end position="148"/>
    </location>
</feature>
<dbReference type="InterPro" id="IPR055348">
    <property type="entry name" value="DctQ"/>
</dbReference>
<feature type="transmembrane region" description="Helical" evidence="9">
    <location>
        <begin position="121"/>
        <end position="145"/>
    </location>
</feature>
<gene>
    <name evidence="11" type="ORF">C9E81_04040</name>
</gene>
<dbReference type="PANTHER" id="PTHR35011:SF2">
    <property type="entry name" value="2,3-DIKETO-L-GULONATE TRAP TRANSPORTER SMALL PERMEASE PROTEIN YIAM"/>
    <property type="match status" value="1"/>
</dbReference>
<accession>A0A3M0N2E0</accession>
<feature type="transmembrane region" description="Helical" evidence="9">
    <location>
        <begin position="44"/>
        <end position="61"/>
    </location>
</feature>
<reference evidence="11 12" key="1">
    <citation type="submission" date="2018-07" db="EMBL/GenBank/DDBJ databases">
        <authorList>
            <person name="Zhang Y."/>
            <person name="Wang L."/>
            <person name="Ma S."/>
        </authorList>
    </citation>
    <scope>NUCLEOTIDE SEQUENCE [LARGE SCALE GENOMIC DNA]</scope>
    <source>
        <strain evidence="11 12">4-2</strain>
    </source>
</reference>
<dbReference type="RefSeq" id="WP_122110990.1">
    <property type="nucleotide sequence ID" value="NZ_QOKZ01000001.1"/>
</dbReference>
<keyword evidence="5 9" id="KW-0812">Transmembrane</keyword>
<dbReference type="GO" id="GO:0005886">
    <property type="term" value="C:plasma membrane"/>
    <property type="evidence" value="ECO:0007669"/>
    <property type="project" value="UniProtKB-SubCell"/>
</dbReference>
<comment type="caution">
    <text evidence="9">Lacks conserved residue(s) required for the propagation of feature annotation.</text>
</comment>
<protein>
    <recommendedName>
        <fullName evidence="9">TRAP transporter small permease protein</fullName>
    </recommendedName>
</protein>
<dbReference type="Pfam" id="PF04290">
    <property type="entry name" value="DctQ"/>
    <property type="match status" value="1"/>
</dbReference>
<proteinExistence type="inferred from homology"/>
<keyword evidence="7 9" id="KW-0472">Membrane</keyword>
<comment type="subunit">
    <text evidence="9">The complex comprises the extracytoplasmic solute receptor protein and the two transmembrane proteins.</text>
</comment>
<evidence type="ECO:0000256" key="9">
    <source>
        <dbReference type="RuleBase" id="RU369079"/>
    </source>
</evidence>
<dbReference type="OrthoDB" id="7843639at2"/>
<dbReference type="AlphaFoldDB" id="A0A3M0N2E0"/>
<keyword evidence="6 9" id="KW-1133">Transmembrane helix</keyword>
<keyword evidence="12" id="KW-1185">Reference proteome</keyword>
<evidence type="ECO:0000256" key="1">
    <source>
        <dbReference type="ARBA" id="ARBA00004429"/>
    </source>
</evidence>
<comment type="subcellular location">
    <subcellularLocation>
        <location evidence="1 9">Cell inner membrane</location>
        <topology evidence="1 9">Multi-pass membrane protein</topology>
    </subcellularLocation>
</comment>
<comment type="similarity">
    <text evidence="8 9">Belongs to the TRAP transporter small permease family.</text>
</comment>
<evidence type="ECO:0000256" key="7">
    <source>
        <dbReference type="ARBA" id="ARBA00023136"/>
    </source>
</evidence>
<name>A0A3M0N2E0_9RHOB</name>
<evidence type="ECO:0000313" key="12">
    <source>
        <dbReference type="Proteomes" id="UP000273516"/>
    </source>
</evidence>
<feature type="transmembrane region" description="Helical" evidence="9">
    <location>
        <begin position="82"/>
        <end position="101"/>
    </location>
</feature>
<evidence type="ECO:0000256" key="3">
    <source>
        <dbReference type="ARBA" id="ARBA00022475"/>
    </source>
</evidence>
<keyword evidence="3" id="KW-1003">Cell membrane</keyword>
<comment type="function">
    <text evidence="9">Part of the tripartite ATP-independent periplasmic (TRAP) transport system.</text>
</comment>
<evidence type="ECO:0000259" key="10">
    <source>
        <dbReference type="Pfam" id="PF04290"/>
    </source>
</evidence>
<dbReference type="InterPro" id="IPR007387">
    <property type="entry name" value="TRAP_DctQ"/>
</dbReference>
<keyword evidence="2 9" id="KW-0813">Transport</keyword>
<evidence type="ECO:0000256" key="6">
    <source>
        <dbReference type="ARBA" id="ARBA00022989"/>
    </source>
</evidence>
<dbReference type="GO" id="GO:0015740">
    <property type="term" value="P:C4-dicarboxylate transport"/>
    <property type="evidence" value="ECO:0007669"/>
    <property type="project" value="TreeGrafter"/>
</dbReference>
<evidence type="ECO:0000256" key="4">
    <source>
        <dbReference type="ARBA" id="ARBA00022519"/>
    </source>
</evidence>
<keyword evidence="4 9" id="KW-0997">Cell inner membrane</keyword>
<comment type="caution">
    <text evidence="11">The sequence shown here is derived from an EMBL/GenBank/DDBJ whole genome shotgun (WGS) entry which is preliminary data.</text>
</comment>
<dbReference type="Proteomes" id="UP000273516">
    <property type="component" value="Unassembled WGS sequence"/>
</dbReference>
<sequence length="173" mass="18667">MNILSRVASAAAGLLVLVLVAITAASVVTRYVFAAPFQWTEELSGLLMIWIVLLGAIGCEFHREHLTIDVVMSSLPDRLRNVIALTIGFLSLGLLIAMSWLGWELARSAITKQTRLLGISWFWIDIAVVVGAAGIAIVLLARLIAALTGREKFEDESVIDLVMAEAHATGADK</sequence>
<evidence type="ECO:0000256" key="8">
    <source>
        <dbReference type="ARBA" id="ARBA00038436"/>
    </source>
</evidence>
<evidence type="ECO:0000256" key="5">
    <source>
        <dbReference type="ARBA" id="ARBA00022692"/>
    </source>
</evidence>
<evidence type="ECO:0000313" key="11">
    <source>
        <dbReference type="EMBL" id="RMC37907.1"/>
    </source>
</evidence>
<organism evidence="11 12">
    <name type="scientific">Paracoccus alkanivorans</name>
    <dbReference type="NCBI Taxonomy" id="2116655"/>
    <lineage>
        <taxon>Bacteria</taxon>
        <taxon>Pseudomonadati</taxon>
        <taxon>Pseudomonadota</taxon>
        <taxon>Alphaproteobacteria</taxon>
        <taxon>Rhodobacterales</taxon>
        <taxon>Paracoccaceae</taxon>
        <taxon>Paracoccus</taxon>
    </lineage>
</organism>
<dbReference type="GO" id="GO:0022857">
    <property type="term" value="F:transmembrane transporter activity"/>
    <property type="evidence" value="ECO:0007669"/>
    <property type="project" value="UniProtKB-UniRule"/>
</dbReference>